<accession>A0ABW3RVB8</accession>
<dbReference type="RefSeq" id="WP_379318877.1">
    <property type="nucleotide sequence ID" value="NZ_JBHTLM010000005.1"/>
</dbReference>
<dbReference type="EMBL" id="JBHTLM010000005">
    <property type="protein sequence ID" value="MFD1176463.1"/>
    <property type="molecule type" value="Genomic_DNA"/>
</dbReference>
<dbReference type="Pfam" id="PF12728">
    <property type="entry name" value="HTH_17"/>
    <property type="match status" value="1"/>
</dbReference>
<proteinExistence type="predicted"/>
<sequence length="152" mass="17500">MADLLTVDQFAQMLEMHPRTIRRYIRENQLKATKVGGEWRIRKEDAEMFMGSKIDELKSEAMDDIQAFMEGKDSEVEGKLQVCTVLDCYVENLEALKISEIIMRHMNQADPARGKAKFQYFFDEKEKKGRYIIWGTPAFVGKVLSAVGEAVQ</sequence>
<evidence type="ECO:0000259" key="1">
    <source>
        <dbReference type="Pfam" id="PF12728"/>
    </source>
</evidence>
<evidence type="ECO:0000313" key="2">
    <source>
        <dbReference type="EMBL" id="MFD1176463.1"/>
    </source>
</evidence>
<reference evidence="3" key="1">
    <citation type="journal article" date="2019" name="Int. J. Syst. Evol. Microbiol.">
        <title>The Global Catalogue of Microorganisms (GCM) 10K type strain sequencing project: providing services to taxonomists for standard genome sequencing and annotation.</title>
        <authorList>
            <consortium name="The Broad Institute Genomics Platform"/>
            <consortium name="The Broad Institute Genome Sequencing Center for Infectious Disease"/>
            <person name="Wu L."/>
            <person name="Ma J."/>
        </authorList>
    </citation>
    <scope>NUCLEOTIDE SEQUENCE [LARGE SCALE GENOMIC DNA]</scope>
    <source>
        <strain evidence="3">CCUG 59189</strain>
    </source>
</reference>
<gene>
    <name evidence="2" type="ORF">ACFQ3W_09140</name>
</gene>
<dbReference type="NCBIfam" id="TIGR01764">
    <property type="entry name" value="excise"/>
    <property type="match status" value="1"/>
</dbReference>
<organism evidence="2 3">
    <name type="scientific">Paenibacillus puldeungensis</name>
    <dbReference type="NCBI Taxonomy" id="696536"/>
    <lineage>
        <taxon>Bacteria</taxon>
        <taxon>Bacillati</taxon>
        <taxon>Bacillota</taxon>
        <taxon>Bacilli</taxon>
        <taxon>Bacillales</taxon>
        <taxon>Paenibacillaceae</taxon>
        <taxon>Paenibacillus</taxon>
    </lineage>
</organism>
<evidence type="ECO:0000313" key="3">
    <source>
        <dbReference type="Proteomes" id="UP001597262"/>
    </source>
</evidence>
<keyword evidence="3" id="KW-1185">Reference proteome</keyword>
<comment type="caution">
    <text evidence="2">The sequence shown here is derived from an EMBL/GenBank/DDBJ whole genome shotgun (WGS) entry which is preliminary data.</text>
</comment>
<protein>
    <submittedName>
        <fullName evidence="2">Helix-turn-helix domain-containing protein</fullName>
    </submittedName>
</protein>
<dbReference type="Gene3D" id="1.10.1660.10">
    <property type="match status" value="1"/>
</dbReference>
<dbReference type="InterPro" id="IPR010093">
    <property type="entry name" value="SinI_DNA-bd"/>
</dbReference>
<dbReference type="SUPFAM" id="SSF46955">
    <property type="entry name" value="Putative DNA-binding domain"/>
    <property type="match status" value="1"/>
</dbReference>
<dbReference type="InterPro" id="IPR009061">
    <property type="entry name" value="DNA-bd_dom_put_sf"/>
</dbReference>
<dbReference type="Proteomes" id="UP001597262">
    <property type="component" value="Unassembled WGS sequence"/>
</dbReference>
<feature type="domain" description="Helix-turn-helix" evidence="1">
    <location>
        <begin position="4"/>
        <end position="45"/>
    </location>
</feature>
<name>A0ABW3RVB8_9BACL</name>
<dbReference type="InterPro" id="IPR041657">
    <property type="entry name" value="HTH_17"/>
</dbReference>